<protein>
    <submittedName>
        <fullName evidence="1">Uncharacterized protein</fullName>
    </submittedName>
</protein>
<proteinExistence type="predicted"/>
<accession>A0ABW0BL09</accession>
<dbReference type="Proteomes" id="UP001596087">
    <property type="component" value="Unassembled WGS sequence"/>
</dbReference>
<evidence type="ECO:0000313" key="2">
    <source>
        <dbReference type="Proteomes" id="UP001596087"/>
    </source>
</evidence>
<keyword evidence="2" id="KW-1185">Reference proteome</keyword>
<comment type="caution">
    <text evidence="1">The sequence shown here is derived from an EMBL/GenBank/DDBJ whole genome shotgun (WGS) entry which is preliminary data.</text>
</comment>
<sequence length="62" mass="6531">MLGAIAQPSSKRPLLESLESLGERQARPLGQGVVVLVEPVAERVPEVLAEVHADTAPDVAAY</sequence>
<dbReference type="EMBL" id="JBHSKD010000011">
    <property type="protein sequence ID" value="MFC5177386.1"/>
    <property type="molecule type" value="Genomic_DNA"/>
</dbReference>
<evidence type="ECO:0000313" key="1">
    <source>
        <dbReference type="EMBL" id="MFC5177386.1"/>
    </source>
</evidence>
<name>A0ABW0BL09_9ACTN</name>
<organism evidence="1 2">
    <name type="scientific">Nocardioides taihuensis</name>
    <dbReference type="NCBI Taxonomy" id="1835606"/>
    <lineage>
        <taxon>Bacteria</taxon>
        <taxon>Bacillati</taxon>
        <taxon>Actinomycetota</taxon>
        <taxon>Actinomycetes</taxon>
        <taxon>Propionibacteriales</taxon>
        <taxon>Nocardioidaceae</taxon>
        <taxon>Nocardioides</taxon>
    </lineage>
</organism>
<gene>
    <name evidence="1" type="ORF">ACFPGP_11935</name>
</gene>
<dbReference type="RefSeq" id="WP_378590366.1">
    <property type="nucleotide sequence ID" value="NZ_JBHSKD010000011.1"/>
</dbReference>
<reference evidence="2" key="1">
    <citation type="journal article" date="2019" name="Int. J. Syst. Evol. Microbiol.">
        <title>The Global Catalogue of Microorganisms (GCM) 10K type strain sequencing project: providing services to taxonomists for standard genome sequencing and annotation.</title>
        <authorList>
            <consortium name="The Broad Institute Genomics Platform"/>
            <consortium name="The Broad Institute Genome Sequencing Center for Infectious Disease"/>
            <person name="Wu L."/>
            <person name="Ma J."/>
        </authorList>
    </citation>
    <scope>NUCLEOTIDE SEQUENCE [LARGE SCALE GENOMIC DNA]</scope>
    <source>
        <strain evidence="2">DFY41</strain>
    </source>
</reference>